<dbReference type="Gene3D" id="3.40.50.300">
    <property type="entry name" value="P-loop containing nucleotide triphosphate hydrolases"/>
    <property type="match status" value="2"/>
</dbReference>
<proteinExistence type="predicted"/>
<keyword evidence="5" id="KW-0238">DNA-binding</keyword>
<dbReference type="PANTHER" id="PTHR13710:SF84">
    <property type="entry name" value="ATP-DEPENDENT DNA HELICASE RECS-RELATED"/>
    <property type="match status" value="1"/>
</dbReference>
<evidence type="ECO:0000313" key="9">
    <source>
        <dbReference type="Proteomes" id="UP000642571"/>
    </source>
</evidence>
<feature type="domain" description="Helicase ATP-binding" evidence="6">
    <location>
        <begin position="27"/>
        <end position="195"/>
    </location>
</feature>
<dbReference type="SUPFAM" id="SSF52540">
    <property type="entry name" value="P-loop containing nucleoside triphosphate hydrolases"/>
    <property type="match status" value="1"/>
</dbReference>
<keyword evidence="2" id="KW-0378">Hydrolase</keyword>
<keyword evidence="3 8" id="KW-0347">Helicase</keyword>
<dbReference type="InterPro" id="IPR001650">
    <property type="entry name" value="Helicase_C-like"/>
</dbReference>
<accession>A0ABQ1PNG6</accession>
<organism evidence="8 9">
    <name type="scientific">Pontibacillus salipaludis</name>
    <dbReference type="NCBI Taxonomy" id="1697394"/>
    <lineage>
        <taxon>Bacteria</taxon>
        <taxon>Bacillati</taxon>
        <taxon>Bacillota</taxon>
        <taxon>Bacilli</taxon>
        <taxon>Bacillales</taxon>
        <taxon>Bacillaceae</taxon>
        <taxon>Pontibacillus</taxon>
    </lineage>
</organism>
<dbReference type="SMART" id="SM00487">
    <property type="entry name" value="DEXDc"/>
    <property type="match status" value="1"/>
</dbReference>
<evidence type="ECO:0000256" key="1">
    <source>
        <dbReference type="ARBA" id="ARBA00022741"/>
    </source>
</evidence>
<dbReference type="Proteomes" id="UP000642571">
    <property type="component" value="Unassembled WGS sequence"/>
</dbReference>
<dbReference type="InterPro" id="IPR002464">
    <property type="entry name" value="DNA/RNA_helicase_DEAH_CS"/>
</dbReference>
<evidence type="ECO:0000259" key="7">
    <source>
        <dbReference type="PROSITE" id="PS51194"/>
    </source>
</evidence>
<dbReference type="Pfam" id="PF00270">
    <property type="entry name" value="DEAD"/>
    <property type="match status" value="1"/>
</dbReference>
<dbReference type="PROSITE" id="PS00690">
    <property type="entry name" value="DEAH_ATP_HELICASE"/>
    <property type="match status" value="1"/>
</dbReference>
<dbReference type="PROSITE" id="PS51194">
    <property type="entry name" value="HELICASE_CTER"/>
    <property type="match status" value="1"/>
</dbReference>
<evidence type="ECO:0000256" key="4">
    <source>
        <dbReference type="ARBA" id="ARBA00022840"/>
    </source>
</evidence>
<dbReference type="EMBL" id="BMIN01000001">
    <property type="protein sequence ID" value="GGC99841.1"/>
    <property type="molecule type" value="Genomic_DNA"/>
</dbReference>
<dbReference type="InterPro" id="IPR011545">
    <property type="entry name" value="DEAD/DEAH_box_helicase_dom"/>
</dbReference>
<reference evidence="9" key="1">
    <citation type="journal article" date="2019" name="Int. J. Syst. Evol. Microbiol.">
        <title>The Global Catalogue of Microorganisms (GCM) 10K type strain sequencing project: providing services to taxonomists for standard genome sequencing and annotation.</title>
        <authorList>
            <consortium name="The Broad Institute Genomics Platform"/>
            <consortium name="The Broad Institute Genome Sequencing Center for Infectious Disease"/>
            <person name="Wu L."/>
            <person name="Ma J."/>
        </authorList>
    </citation>
    <scope>NUCLEOTIDE SEQUENCE [LARGE SCALE GENOMIC DNA]</scope>
    <source>
        <strain evidence="9">CGMCC 1.15353</strain>
    </source>
</reference>
<dbReference type="PROSITE" id="PS51192">
    <property type="entry name" value="HELICASE_ATP_BIND_1"/>
    <property type="match status" value="1"/>
</dbReference>
<gene>
    <name evidence="8" type="primary">recQ</name>
    <name evidence="8" type="ORF">GCM10011389_03900</name>
</gene>
<dbReference type="PANTHER" id="PTHR13710">
    <property type="entry name" value="DNA HELICASE RECQ FAMILY MEMBER"/>
    <property type="match status" value="1"/>
</dbReference>
<keyword evidence="4" id="KW-0067">ATP-binding</keyword>
<dbReference type="SMART" id="SM00490">
    <property type="entry name" value="HELICc"/>
    <property type="match status" value="1"/>
</dbReference>
<name>A0ABQ1PNG6_9BACI</name>
<dbReference type="InterPro" id="IPR004589">
    <property type="entry name" value="DNA_helicase_ATP-dep_RecQ"/>
</dbReference>
<dbReference type="GO" id="GO:0004386">
    <property type="term" value="F:helicase activity"/>
    <property type="evidence" value="ECO:0007669"/>
    <property type="project" value="UniProtKB-KW"/>
</dbReference>
<evidence type="ECO:0000256" key="5">
    <source>
        <dbReference type="ARBA" id="ARBA00023125"/>
    </source>
</evidence>
<evidence type="ECO:0000259" key="6">
    <source>
        <dbReference type="PROSITE" id="PS51192"/>
    </source>
</evidence>
<keyword evidence="1" id="KW-0547">Nucleotide-binding</keyword>
<evidence type="ECO:0000313" key="8">
    <source>
        <dbReference type="EMBL" id="GGC99841.1"/>
    </source>
</evidence>
<evidence type="ECO:0000256" key="2">
    <source>
        <dbReference type="ARBA" id="ARBA00022801"/>
    </source>
</evidence>
<comment type="caution">
    <text evidence="8">The sequence shown here is derived from an EMBL/GenBank/DDBJ whole genome shotgun (WGS) entry which is preliminary data.</text>
</comment>
<dbReference type="RefSeq" id="WP_188650358.1">
    <property type="nucleotide sequence ID" value="NZ_BMIN01000001.1"/>
</dbReference>
<protein>
    <submittedName>
        <fullName evidence="8">ATP-dependent DNA helicase RecQ</fullName>
    </submittedName>
</protein>
<dbReference type="InterPro" id="IPR014001">
    <property type="entry name" value="Helicase_ATP-bd"/>
</dbReference>
<dbReference type="NCBIfam" id="TIGR00614">
    <property type="entry name" value="recQ_fam"/>
    <property type="match status" value="1"/>
</dbReference>
<feature type="domain" description="Helicase C-terminal" evidence="7">
    <location>
        <begin position="219"/>
        <end position="370"/>
    </location>
</feature>
<dbReference type="Pfam" id="PF00271">
    <property type="entry name" value="Helicase_C"/>
    <property type="match status" value="1"/>
</dbReference>
<sequence>MNHETLEKLLYHNFGYEQFREGQREIIEDLLKGNDVLGILPTGTGKSMCYQLPALVLEGTVIVVSPLISLMVDQVKQLKQQGMKRVVAINSFLNPQQKQQVYTHIDQYKLVYCSPEMLQNEQFLQVLKEKVSVSLLVVDEAHCISQWGHEFRTDYLKLDETLKQLKEPTVLALSATAPVHVQDDILKQINRPEMRKHIYPMDRENIAFSVEHVTGMEEKMQRLADILNTHSVPTMIYFSSRQWTEKAAHELSQRVQDLRIAYYHGGMDQVDRLLIQQQFMNNQLDVICCTSAFGMGVNKGNIRLVVHAHIPSQVESFLQEIGRAGRDGFQSVSLTLYSPGDGEIPKRFIETELPSEEMVSNAMRYLQSLSSKGMCIPERTEDIEETLQLSEVQWRFLSYQFEKHGLIKGKNILKHQSGWEDAYYSILRFIHERTMIKQNKLAELLHWVHSENCLRSSLYRSFQTTLKEPTGFCCDRCDFAFDLWETNNNFNQRTEMLNWEEELQRIFLQGGSE</sequence>
<dbReference type="InterPro" id="IPR027417">
    <property type="entry name" value="P-loop_NTPase"/>
</dbReference>
<keyword evidence="9" id="KW-1185">Reference proteome</keyword>
<dbReference type="CDD" id="cd17920">
    <property type="entry name" value="DEXHc_RecQ"/>
    <property type="match status" value="1"/>
</dbReference>
<evidence type="ECO:0000256" key="3">
    <source>
        <dbReference type="ARBA" id="ARBA00022806"/>
    </source>
</evidence>